<feature type="transmembrane region" description="Helical" evidence="8">
    <location>
        <begin position="7"/>
        <end position="25"/>
    </location>
</feature>
<dbReference type="GO" id="GO:1990281">
    <property type="term" value="C:efflux pump complex"/>
    <property type="evidence" value="ECO:0007669"/>
    <property type="project" value="TreeGrafter"/>
</dbReference>
<evidence type="ECO:0000313" key="10">
    <source>
        <dbReference type="Proteomes" id="UP000291981"/>
    </source>
</evidence>
<dbReference type="Gene3D" id="1.20.1600.10">
    <property type="entry name" value="Outer membrane efflux proteins (OEP)"/>
    <property type="match status" value="1"/>
</dbReference>
<dbReference type="GO" id="GO:0015288">
    <property type="term" value="F:porin activity"/>
    <property type="evidence" value="ECO:0007669"/>
    <property type="project" value="TreeGrafter"/>
</dbReference>
<evidence type="ECO:0000256" key="8">
    <source>
        <dbReference type="SAM" id="Phobius"/>
    </source>
</evidence>
<keyword evidence="10" id="KW-1185">Reference proteome</keyword>
<evidence type="ECO:0000256" key="7">
    <source>
        <dbReference type="ARBA" id="ARBA00023237"/>
    </source>
</evidence>
<dbReference type="GO" id="GO:0009279">
    <property type="term" value="C:cell outer membrane"/>
    <property type="evidence" value="ECO:0007669"/>
    <property type="project" value="UniProtKB-SubCell"/>
</dbReference>
<dbReference type="InterPro" id="IPR051906">
    <property type="entry name" value="TolC-like"/>
</dbReference>
<dbReference type="InterPro" id="IPR003423">
    <property type="entry name" value="OMP_efflux"/>
</dbReference>
<evidence type="ECO:0000256" key="1">
    <source>
        <dbReference type="ARBA" id="ARBA00004442"/>
    </source>
</evidence>
<dbReference type="OrthoDB" id="581172at2"/>
<reference evidence="9 10" key="1">
    <citation type="submission" date="2019-02" db="EMBL/GenBank/DDBJ databases">
        <title>Draft genome sequence of Muricauda sp. 176CP4-71.</title>
        <authorList>
            <person name="Park J.-S."/>
        </authorList>
    </citation>
    <scope>NUCLEOTIDE SEQUENCE [LARGE SCALE GENOMIC DNA]</scope>
    <source>
        <strain evidence="9 10">176CP4-71</strain>
    </source>
</reference>
<name>A0A4Q8QI92_9FLAO</name>
<keyword evidence="8" id="KW-1133">Transmembrane helix</keyword>
<keyword evidence="5 8" id="KW-0812">Transmembrane</keyword>
<accession>A0A4Q8QI92</accession>
<keyword evidence="6 8" id="KW-0472">Membrane</keyword>
<evidence type="ECO:0000256" key="5">
    <source>
        <dbReference type="ARBA" id="ARBA00022692"/>
    </source>
</evidence>
<dbReference type="EMBL" id="SGIU01000002">
    <property type="protein sequence ID" value="TAI47926.1"/>
    <property type="molecule type" value="Genomic_DNA"/>
</dbReference>
<evidence type="ECO:0000256" key="4">
    <source>
        <dbReference type="ARBA" id="ARBA00022452"/>
    </source>
</evidence>
<dbReference type="Proteomes" id="UP000291981">
    <property type="component" value="Unassembled WGS sequence"/>
</dbReference>
<protein>
    <submittedName>
        <fullName evidence="9">TolC family protein</fullName>
    </submittedName>
</protein>
<evidence type="ECO:0000256" key="6">
    <source>
        <dbReference type="ARBA" id="ARBA00023136"/>
    </source>
</evidence>
<keyword evidence="4" id="KW-1134">Transmembrane beta strand</keyword>
<organism evidence="9 10">
    <name type="scientific">Flagellimonas allohymeniacidonis</name>
    <dbReference type="NCBI Taxonomy" id="2517819"/>
    <lineage>
        <taxon>Bacteria</taxon>
        <taxon>Pseudomonadati</taxon>
        <taxon>Bacteroidota</taxon>
        <taxon>Flavobacteriia</taxon>
        <taxon>Flavobacteriales</taxon>
        <taxon>Flavobacteriaceae</taxon>
        <taxon>Flagellimonas</taxon>
    </lineage>
</organism>
<evidence type="ECO:0000256" key="3">
    <source>
        <dbReference type="ARBA" id="ARBA00022448"/>
    </source>
</evidence>
<dbReference type="AlphaFoldDB" id="A0A4Q8QI92"/>
<dbReference type="RefSeq" id="WP_130615180.1">
    <property type="nucleotide sequence ID" value="NZ_SGIU01000002.1"/>
</dbReference>
<proteinExistence type="inferred from homology"/>
<sequence>MLQKNRANILFITVLLWTGLFGMYGQNDTIVLNFNEYLGYVKKYHPIAKQAQLTISIGQANLMKARGGFDPKIEVDYDRKDLDGTEYWDRLNTTFKIPTWFGIELKGNFEQNQGEFINPDETVPDDGLYSAGVSMSLGEGFWINERMATLRKAKFFREQTKADQDLLVNEILYKASLAYFDWLRAYQDAQIFGDFLQNAQTRFGGIRQSALAGDRAMIDTVEAKIAVQNRALSLEQAKVKLMKRSLELSNFLWLNDIPVELQPDVVPDINVENTIDGTLEIMGRPLDSFTLENHPKIRSLDFKIDGLVVDKRLKANKLLPTLDVEYNFLTESPDQLNSFLTENFKGGVTFRFPLFLRKERGDLKLAKFKLRDAEFERDNAQVEIQNKVVAIYRELDSYTTQNQLIGNIVRDYSTLLSAEERKFSFGESSLFLINSRESSLIDAFLKQNEVQNKFFYTKAMLFKSLAINPMDL</sequence>
<comment type="subcellular location">
    <subcellularLocation>
        <location evidence="1">Cell outer membrane</location>
    </subcellularLocation>
</comment>
<gene>
    <name evidence="9" type="ORF">EW142_14845</name>
</gene>
<keyword evidence="3" id="KW-0813">Transport</keyword>
<comment type="similarity">
    <text evidence="2">Belongs to the outer membrane factor (OMF) (TC 1.B.17) family.</text>
</comment>
<keyword evidence="7" id="KW-0998">Cell outer membrane</keyword>
<comment type="caution">
    <text evidence="9">The sequence shown here is derived from an EMBL/GenBank/DDBJ whole genome shotgun (WGS) entry which is preliminary data.</text>
</comment>
<dbReference type="Pfam" id="PF02321">
    <property type="entry name" value="OEP"/>
    <property type="match status" value="1"/>
</dbReference>
<dbReference type="GO" id="GO:0015562">
    <property type="term" value="F:efflux transmembrane transporter activity"/>
    <property type="evidence" value="ECO:0007669"/>
    <property type="project" value="InterPro"/>
</dbReference>
<evidence type="ECO:0000256" key="2">
    <source>
        <dbReference type="ARBA" id="ARBA00007613"/>
    </source>
</evidence>
<dbReference type="PANTHER" id="PTHR30026:SF20">
    <property type="entry name" value="OUTER MEMBRANE PROTEIN TOLC"/>
    <property type="match status" value="1"/>
</dbReference>
<dbReference type="PANTHER" id="PTHR30026">
    <property type="entry name" value="OUTER MEMBRANE PROTEIN TOLC"/>
    <property type="match status" value="1"/>
</dbReference>
<dbReference type="SUPFAM" id="SSF56954">
    <property type="entry name" value="Outer membrane efflux proteins (OEP)"/>
    <property type="match status" value="1"/>
</dbReference>
<evidence type="ECO:0000313" key="9">
    <source>
        <dbReference type="EMBL" id="TAI47926.1"/>
    </source>
</evidence>